<keyword evidence="2" id="KW-1185">Reference proteome</keyword>
<accession>A0ACB0J281</accession>
<reference evidence="1" key="1">
    <citation type="submission" date="2023-10" db="EMBL/GenBank/DDBJ databases">
        <authorList>
            <person name="Rodriguez Cubillos JULIANA M."/>
            <person name="De Vega J."/>
        </authorList>
    </citation>
    <scope>NUCLEOTIDE SEQUENCE</scope>
</reference>
<protein>
    <submittedName>
        <fullName evidence="1">Uncharacterized protein</fullName>
    </submittedName>
</protein>
<gene>
    <name evidence="1" type="ORF">MILVUS5_LOCUS9124</name>
</gene>
<evidence type="ECO:0000313" key="1">
    <source>
        <dbReference type="EMBL" id="CAJ2639029.1"/>
    </source>
</evidence>
<name>A0ACB0J281_TRIPR</name>
<proteinExistence type="predicted"/>
<dbReference type="EMBL" id="CASHSV030000024">
    <property type="protein sequence ID" value="CAJ2639029.1"/>
    <property type="molecule type" value="Genomic_DNA"/>
</dbReference>
<organism evidence="1 2">
    <name type="scientific">Trifolium pratense</name>
    <name type="common">Red clover</name>
    <dbReference type="NCBI Taxonomy" id="57577"/>
    <lineage>
        <taxon>Eukaryota</taxon>
        <taxon>Viridiplantae</taxon>
        <taxon>Streptophyta</taxon>
        <taxon>Embryophyta</taxon>
        <taxon>Tracheophyta</taxon>
        <taxon>Spermatophyta</taxon>
        <taxon>Magnoliopsida</taxon>
        <taxon>eudicotyledons</taxon>
        <taxon>Gunneridae</taxon>
        <taxon>Pentapetalae</taxon>
        <taxon>rosids</taxon>
        <taxon>fabids</taxon>
        <taxon>Fabales</taxon>
        <taxon>Fabaceae</taxon>
        <taxon>Papilionoideae</taxon>
        <taxon>50 kb inversion clade</taxon>
        <taxon>NPAAA clade</taxon>
        <taxon>Hologalegina</taxon>
        <taxon>IRL clade</taxon>
        <taxon>Trifolieae</taxon>
        <taxon>Trifolium</taxon>
    </lineage>
</organism>
<sequence>MRLEVWIEKNYKTRFNWSTRLDWRTSFRCRLCCGCNNQVLRELQLQSGNVKLTWSYVDDRY</sequence>
<evidence type="ECO:0000313" key="2">
    <source>
        <dbReference type="Proteomes" id="UP001177021"/>
    </source>
</evidence>
<dbReference type="Proteomes" id="UP001177021">
    <property type="component" value="Unassembled WGS sequence"/>
</dbReference>
<comment type="caution">
    <text evidence="1">The sequence shown here is derived from an EMBL/GenBank/DDBJ whole genome shotgun (WGS) entry which is preliminary data.</text>
</comment>